<dbReference type="STRING" id="8469.M7BQ83"/>
<dbReference type="AlphaFoldDB" id="M7BQ83"/>
<accession>M7BQ83</accession>
<feature type="region of interest" description="Disordered" evidence="1">
    <location>
        <begin position="1"/>
        <end position="30"/>
    </location>
</feature>
<evidence type="ECO:0000313" key="3">
    <source>
        <dbReference type="Proteomes" id="UP000031443"/>
    </source>
</evidence>
<protein>
    <submittedName>
        <fullName evidence="2">Uncharacterized protein</fullName>
    </submittedName>
</protein>
<gene>
    <name evidence="2" type="ORF">UY3_03406</name>
</gene>
<reference evidence="3" key="1">
    <citation type="journal article" date="2013" name="Nat. Genet.">
        <title>The draft genomes of soft-shell turtle and green sea turtle yield insights into the development and evolution of the turtle-specific body plan.</title>
        <authorList>
            <person name="Wang Z."/>
            <person name="Pascual-Anaya J."/>
            <person name="Zadissa A."/>
            <person name="Li W."/>
            <person name="Niimura Y."/>
            <person name="Huang Z."/>
            <person name="Li C."/>
            <person name="White S."/>
            <person name="Xiong Z."/>
            <person name="Fang D."/>
            <person name="Wang B."/>
            <person name="Ming Y."/>
            <person name="Chen Y."/>
            <person name="Zheng Y."/>
            <person name="Kuraku S."/>
            <person name="Pignatelli M."/>
            <person name="Herrero J."/>
            <person name="Beal K."/>
            <person name="Nozawa M."/>
            <person name="Li Q."/>
            <person name="Wang J."/>
            <person name="Zhang H."/>
            <person name="Yu L."/>
            <person name="Shigenobu S."/>
            <person name="Wang J."/>
            <person name="Liu J."/>
            <person name="Flicek P."/>
            <person name="Searle S."/>
            <person name="Wang J."/>
            <person name="Kuratani S."/>
            <person name="Yin Y."/>
            <person name="Aken B."/>
            <person name="Zhang G."/>
            <person name="Irie N."/>
        </authorList>
    </citation>
    <scope>NUCLEOTIDE SEQUENCE [LARGE SCALE GENOMIC DNA]</scope>
</reference>
<name>M7BQ83_CHEMY</name>
<organism evidence="2 3">
    <name type="scientific">Chelonia mydas</name>
    <name type="common">Green sea-turtle</name>
    <name type="synonym">Chelonia agassizi</name>
    <dbReference type="NCBI Taxonomy" id="8469"/>
    <lineage>
        <taxon>Eukaryota</taxon>
        <taxon>Metazoa</taxon>
        <taxon>Chordata</taxon>
        <taxon>Craniata</taxon>
        <taxon>Vertebrata</taxon>
        <taxon>Euteleostomi</taxon>
        <taxon>Archelosauria</taxon>
        <taxon>Testudinata</taxon>
        <taxon>Testudines</taxon>
        <taxon>Cryptodira</taxon>
        <taxon>Durocryptodira</taxon>
        <taxon>Americhelydia</taxon>
        <taxon>Chelonioidea</taxon>
        <taxon>Cheloniidae</taxon>
        <taxon>Chelonia</taxon>
    </lineage>
</organism>
<dbReference type="Proteomes" id="UP000031443">
    <property type="component" value="Unassembled WGS sequence"/>
</dbReference>
<proteinExistence type="predicted"/>
<dbReference type="EMBL" id="KB516917">
    <property type="protein sequence ID" value="EMP39354.1"/>
    <property type="molecule type" value="Genomic_DNA"/>
</dbReference>
<keyword evidence="3" id="KW-1185">Reference proteome</keyword>
<feature type="region of interest" description="Disordered" evidence="1">
    <location>
        <begin position="159"/>
        <end position="181"/>
    </location>
</feature>
<sequence length="315" mass="34180">MFDPKGHQGVAELTGPPLGREALPPGPSPLPQKALHGLEDVVEVPPALEGELHLALGATGVQQETAQLFPQCKGGHGSQPAAVLRSAKILTKAVVDEESIDDIIKDIIDESSFSKKTVIQLHLSGSSMGMSTLPAGLVGSDRSSRGRFMASSLDVINPPTSALPSTPVPHHHERCRWGSSSSRLTEVKTPRALKIDFLTPPLTSGLALKSALPGRIWGTVDTIRRYWPPGAIPECSILTALDSTLNSDALARKEESQHLTWQSYDRQENCICIRLSIFRMLIQTNTAATLKPVIMQGTEFSRMEWKSINFMKKSP</sequence>
<evidence type="ECO:0000313" key="2">
    <source>
        <dbReference type="EMBL" id="EMP39354.1"/>
    </source>
</evidence>
<evidence type="ECO:0000256" key="1">
    <source>
        <dbReference type="SAM" id="MobiDB-lite"/>
    </source>
</evidence>